<feature type="compositionally biased region" description="Low complexity" evidence="1">
    <location>
        <begin position="124"/>
        <end position="139"/>
    </location>
</feature>
<sequence length="207" mass="22407">MRPPRVIQLQLACRIGGEQAEQCGDADRARDLQQQVSELEEKAKKIEYQRTKSLSAISAINQRNRDHMKQSFLGTGLVRTEDREKDDDPFTRKSARMKVVAGAARSKTAAGGNVGSSSISTVISSRGSLSSSSDTSSPSKKAQLPSAHDLFNAHGIDINIDIKVPAVAGGSFRAPPIADSQAPRMQQKASSSRTLTLEEYKKKRGLV</sequence>
<evidence type="ECO:0000256" key="1">
    <source>
        <dbReference type="SAM" id="MobiDB-lite"/>
    </source>
</evidence>
<evidence type="ECO:0000313" key="2">
    <source>
        <dbReference type="Proteomes" id="UP000887572"/>
    </source>
</evidence>
<evidence type="ECO:0000313" key="3">
    <source>
        <dbReference type="WBParaSite" id="Gr19_v10_g17431.t1"/>
    </source>
</evidence>
<accession>A0A914HKE0</accession>
<feature type="region of interest" description="Disordered" evidence="1">
    <location>
        <begin position="173"/>
        <end position="207"/>
    </location>
</feature>
<feature type="compositionally biased region" description="Polar residues" evidence="1">
    <location>
        <begin position="183"/>
        <end position="195"/>
    </location>
</feature>
<organism evidence="2 3">
    <name type="scientific">Globodera rostochiensis</name>
    <name type="common">Golden nematode worm</name>
    <name type="synonym">Heterodera rostochiensis</name>
    <dbReference type="NCBI Taxonomy" id="31243"/>
    <lineage>
        <taxon>Eukaryota</taxon>
        <taxon>Metazoa</taxon>
        <taxon>Ecdysozoa</taxon>
        <taxon>Nematoda</taxon>
        <taxon>Chromadorea</taxon>
        <taxon>Rhabditida</taxon>
        <taxon>Tylenchina</taxon>
        <taxon>Tylenchomorpha</taxon>
        <taxon>Tylenchoidea</taxon>
        <taxon>Heteroderidae</taxon>
        <taxon>Heteroderinae</taxon>
        <taxon>Globodera</taxon>
    </lineage>
</organism>
<feature type="region of interest" description="Disordered" evidence="1">
    <location>
        <begin position="124"/>
        <end position="144"/>
    </location>
</feature>
<reference evidence="3" key="1">
    <citation type="submission" date="2022-11" db="UniProtKB">
        <authorList>
            <consortium name="WormBaseParasite"/>
        </authorList>
    </citation>
    <scope>IDENTIFICATION</scope>
</reference>
<dbReference type="WBParaSite" id="Gr19_v10_g17431.t1">
    <property type="protein sequence ID" value="Gr19_v10_g17431.t1"/>
    <property type="gene ID" value="Gr19_v10_g17431"/>
</dbReference>
<name>A0A914HKE0_GLORO</name>
<keyword evidence="2" id="KW-1185">Reference proteome</keyword>
<dbReference type="Proteomes" id="UP000887572">
    <property type="component" value="Unplaced"/>
</dbReference>
<dbReference type="AlphaFoldDB" id="A0A914HKE0"/>
<protein>
    <submittedName>
        <fullName evidence="3">Uncharacterized protein</fullName>
    </submittedName>
</protein>
<proteinExistence type="predicted"/>